<proteinExistence type="predicted"/>
<evidence type="ECO:0000313" key="2">
    <source>
        <dbReference type="Proteomes" id="UP000094764"/>
    </source>
</evidence>
<sequence length="237" mass="27646">MKIARSKELTNGKKIREYSTSFSQIPMVRYEEITEYYIKEPAKITVINENIKTKCEPIFQLVREVPNSDLISFSIYSNEREEFDENTFFIIRKVYWNKKVDIAEIRAGVKKREELLNAWPSIENDNIIVSNNSKIIKILEQLDKLVSGGIVLSDDINPDWSGANYLRVMRCFDWGIIEGVWGKQKKNVELEKFLYESIEQLNNIILNEKSTDFEIGLDYLYSPDILKSIVNGSIIKK</sequence>
<dbReference type="AlphaFoldDB" id="A0A1E5H3H6"/>
<accession>A0A1E5H3H6</accession>
<dbReference type="RefSeq" id="WP_069633705.1">
    <property type="nucleotide sequence ID" value="NZ_JXKZ01000001.1"/>
</dbReference>
<protein>
    <submittedName>
        <fullName evidence="1">Uncharacterized protein</fullName>
    </submittedName>
</protein>
<dbReference type="EMBL" id="MIKB01000001">
    <property type="protein sequence ID" value="OEG19365.1"/>
    <property type="molecule type" value="Genomic_DNA"/>
</dbReference>
<keyword evidence="2" id="KW-1185">Reference proteome</keyword>
<gene>
    <name evidence="1" type="ORF">BCR23_01370</name>
</gene>
<reference evidence="2" key="1">
    <citation type="submission" date="2016-09" db="EMBL/GenBank/DDBJ databases">
        <authorList>
            <person name="Gulvik C.A."/>
        </authorList>
    </citation>
    <scope>NUCLEOTIDE SEQUENCE [LARGE SCALE GENOMIC DNA]</scope>
    <source>
        <strain evidence="2">LMG 26306</strain>
    </source>
</reference>
<dbReference type="PATRIC" id="fig|903983.4.peg.53"/>
<comment type="caution">
    <text evidence="1">The sequence shown here is derived from an EMBL/GenBank/DDBJ whole genome shotgun (WGS) entry which is preliminary data.</text>
</comment>
<name>A0A1E5H3H6_9ENTE</name>
<evidence type="ECO:0000313" key="1">
    <source>
        <dbReference type="EMBL" id="OEG19365.1"/>
    </source>
</evidence>
<dbReference type="Proteomes" id="UP000094764">
    <property type="component" value="Unassembled WGS sequence"/>
</dbReference>
<organism evidence="1 2">
    <name type="scientific">Enterococcus quebecensis</name>
    <dbReference type="NCBI Taxonomy" id="903983"/>
    <lineage>
        <taxon>Bacteria</taxon>
        <taxon>Bacillati</taxon>
        <taxon>Bacillota</taxon>
        <taxon>Bacilli</taxon>
        <taxon>Lactobacillales</taxon>
        <taxon>Enterococcaceae</taxon>
        <taxon>Enterococcus</taxon>
    </lineage>
</organism>
<dbReference type="OrthoDB" id="2189933at2"/>